<comment type="caution">
    <text evidence="1">The sequence shown here is derived from an EMBL/GenBank/DDBJ whole genome shotgun (WGS) entry which is preliminary data.</text>
</comment>
<reference evidence="1" key="1">
    <citation type="submission" date="2023-03" db="EMBL/GenBank/DDBJ databases">
        <title>Chitinimonas shenzhenensis gen. nov., sp. nov., a novel member of family Burkholderiaceae isolated from activated sludge collected in Shen Zhen, China.</title>
        <authorList>
            <person name="Wang X."/>
        </authorList>
    </citation>
    <scope>NUCLEOTIDE SEQUENCE</scope>
    <source>
        <strain evidence="1">DQS-5</strain>
    </source>
</reference>
<dbReference type="Pfam" id="PF04392">
    <property type="entry name" value="ABC_sub_bind"/>
    <property type="match status" value="1"/>
</dbReference>
<evidence type="ECO:0000313" key="1">
    <source>
        <dbReference type="EMBL" id="MDK2124324.1"/>
    </source>
</evidence>
<accession>A0ABT7DW85</accession>
<protein>
    <submittedName>
        <fullName evidence="1">ABC transporter substrate-binding protein</fullName>
    </submittedName>
</protein>
<evidence type="ECO:0000313" key="2">
    <source>
        <dbReference type="Proteomes" id="UP001172778"/>
    </source>
</evidence>
<dbReference type="InterPro" id="IPR007487">
    <property type="entry name" value="ABC_transpt-TYRBP-like"/>
</dbReference>
<proteinExistence type="predicted"/>
<dbReference type="RefSeq" id="WP_284100635.1">
    <property type="nucleotide sequence ID" value="NZ_JARRAF010000009.1"/>
</dbReference>
<dbReference type="PANTHER" id="PTHR35271:SF1">
    <property type="entry name" value="ABC TRANSPORTER, SUBSTRATE-BINDING LIPOPROTEIN"/>
    <property type="match status" value="1"/>
</dbReference>
<gene>
    <name evidence="1" type="ORF">PZA18_09705</name>
</gene>
<dbReference type="EMBL" id="JARRAF010000009">
    <property type="protein sequence ID" value="MDK2124324.1"/>
    <property type="molecule type" value="Genomic_DNA"/>
</dbReference>
<dbReference type="PANTHER" id="PTHR35271">
    <property type="entry name" value="ABC TRANSPORTER, SUBSTRATE-BINDING LIPOPROTEIN-RELATED"/>
    <property type="match status" value="1"/>
</dbReference>
<dbReference type="CDD" id="cd06325">
    <property type="entry name" value="PBP1_ABC_unchar_transporter"/>
    <property type="match status" value="1"/>
</dbReference>
<keyword evidence="2" id="KW-1185">Reference proteome</keyword>
<organism evidence="1 2">
    <name type="scientific">Parachitinimonas caeni</name>
    <dbReference type="NCBI Taxonomy" id="3031301"/>
    <lineage>
        <taxon>Bacteria</taxon>
        <taxon>Pseudomonadati</taxon>
        <taxon>Pseudomonadota</taxon>
        <taxon>Betaproteobacteria</taxon>
        <taxon>Neisseriales</taxon>
        <taxon>Chitinibacteraceae</taxon>
        <taxon>Parachitinimonas</taxon>
    </lineage>
</organism>
<dbReference type="InterPro" id="IPR028082">
    <property type="entry name" value="Peripla_BP_I"/>
</dbReference>
<dbReference type="Gene3D" id="3.40.50.2300">
    <property type="match status" value="2"/>
</dbReference>
<name>A0ABT7DW85_9NEIS</name>
<sequence>MQMTAAGLFGAFSSPYAVANAAPFRIMLMLYRGQTEAEKGFQNYLKSRHIPVEYIIRDANEDKQKIRQFIDEARTLRPDLIYSFGTTLTKAIVGPYDAIDKSPYINDIPVVFNIVADPVGAKLVPRLSASGRNLTGTSHLVPMPAQLKALINFKTIRRLGAIYNPDEANSLLAIEQLKRACLIEKIELILSPVVKKTTGMPDKADLNNSVNQLLAQKPEMIYLPSDSFIIANARQIIEPALLARTPAFSATEAPIRQQGALAGLVSRYYNVGEFAAHKAIEILVQKKAPSQIPIEVLNRFSYLINMQTARRLGTFPPVAIFRFAEIVDKSPV</sequence>
<dbReference type="Proteomes" id="UP001172778">
    <property type="component" value="Unassembled WGS sequence"/>
</dbReference>
<dbReference type="SUPFAM" id="SSF53822">
    <property type="entry name" value="Periplasmic binding protein-like I"/>
    <property type="match status" value="1"/>
</dbReference>